<dbReference type="Pfam" id="PF23248">
    <property type="entry name" value="KH_PARP14_2"/>
    <property type="match status" value="1"/>
</dbReference>
<proteinExistence type="inferred from homology"/>
<dbReference type="GO" id="GO:0003950">
    <property type="term" value="F:NAD+ poly-ADP-ribosyltransferase activity"/>
    <property type="evidence" value="ECO:0007669"/>
    <property type="project" value="UniProtKB-UniRule"/>
</dbReference>
<dbReference type="SUPFAM" id="SSF117839">
    <property type="entry name" value="WWE domain"/>
    <property type="match status" value="1"/>
</dbReference>
<dbReference type="PANTHER" id="PTHR14453:SF89">
    <property type="entry name" value="PROTEIN MONO-ADP-RIBOSYLTRANSFERASE PARP14"/>
    <property type="match status" value="1"/>
</dbReference>
<feature type="domain" description="Macro" evidence="10">
    <location>
        <begin position="994"/>
        <end position="1180"/>
    </location>
</feature>
<dbReference type="Pfam" id="PF23084">
    <property type="entry name" value="KH_PARP14_1"/>
    <property type="match status" value="1"/>
</dbReference>
<dbReference type="InterPro" id="IPR057047">
    <property type="entry name" value="PARP14_KH_5"/>
</dbReference>
<dbReference type="Pfam" id="PF23245">
    <property type="entry name" value="RRM_PARP14_2"/>
    <property type="match status" value="1"/>
</dbReference>
<dbReference type="InterPro" id="IPR002589">
    <property type="entry name" value="Macro_dom"/>
</dbReference>
<dbReference type="Gene3D" id="3.30.70.330">
    <property type="match status" value="2"/>
</dbReference>
<dbReference type="PROSITE" id="PS51059">
    <property type="entry name" value="PARP_CATALYTIC"/>
    <property type="match status" value="1"/>
</dbReference>
<dbReference type="Pfam" id="PF00644">
    <property type="entry name" value="PARP"/>
    <property type="match status" value="1"/>
</dbReference>
<evidence type="ECO:0000256" key="7">
    <source>
        <dbReference type="RuleBase" id="RU362114"/>
    </source>
</evidence>
<dbReference type="Pfam" id="PF23252">
    <property type="entry name" value="KH_PARP14_5"/>
    <property type="match status" value="1"/>
</dbReference>
<dbReference type="GO" id="GO:0010629">
    <property type="term" value="P:negative regulation of gene expression"/>
    <property type="evidence" value="ECO:0007669"/>
    <property type="project" value="TreeGrafter"/>
</dbReference>
<dbReference type="InterPro" id="IPR037197">
    <property type="entry name" value="WWE_dom_sf"/>
</dbReference>
<evidence type="ECO:0000259" key="9">
    <source>
        <dbReference type="PROSITE" id="PS51059"/>
    </source>
</evidence>
<dbReference type="CDD" id="cd02903">
    <property type="entry name" value="Macro_BAL-like"/>
    <property type="match status" value="1"/>
</dbReference>
<dbReference type="InterPro" id="IPR012677">
    <property type="entry name" value="Nucleotide-bd_a/b_plait_sf"/>
</dbReference>
<dbReference type="EC" id="2.4.2.-" evidence="7"/>
<keyword evidence="2 7" id="KW-0328">Glycosyltransferase</keyword>
<dbReference type="Pfam" id="PF23249">
    <property type="entry name" value="KH_PARP14_3"/>
    <property type="match status" value="1"/>
</dbReference>
<evidence type="ECO:0000313" key="11">
    <source>
        <dbReference type="Proteomes" id="UP000515152"/>
    </source>
</evidence>
<dbReference type="InterPro" id="IPR057049">
    <property type="entry name" value="PARP14_KH_8"/>
</dbReference>
<evidence type="ECO:0000256" key="1">
    <source>
        <dbReference type="ARBA" id="ARBA00004123"/>
    </source>
</evidence>
<dbReference type="Pfam" id="PF22005">
    <property type="entry name" value="WWE_1"/>
    <property type="match status" value="1"/>
</dbReference>
<feature type="region of interest" description="Disordered" evidence="8">
    <location>
        <begin position="108"/>
        <end position="133"/>
    </location>
</feature>
<gene>
    <name evidence="12" type="primary">parp14rs1</name>
</gene>
<evidence type="ECO:0000313" key="12">
    <source>
        <dbReference type="RefSeq" id="XP_012692687.2"/>
    </source>
</evidence>
<dbReference type="InterPro" id="IPR012317">
    <property type="entry name" value="Poly(ADP-ribose)pol_cat_dom"/>
</dbReference>
<dbReference type="InterPro" id="IPR057045">
    <property type="entry name" value="PARP14_KH_3"/>
</dbReference>
<evidence type="ECO:0000256" key="4">
    <source>
        <dbReference type="ARBA" id="ARBA00023027"/>
    </source>
</evidence>
<keyword evidence="3 7" id="KW-0808">Transferase</keyword>
<dbReference type="SMART" id="SM00506">
    <property type="entry name" value="A1pp"/>
    <property type="match status" value="3"/>
</dbReference>
<dbReference type="InterPro" id="IPR057051">
    <property type="entry name" value="PARP14_RPM_1"/>
</dbReference>
<dbReference type="GO" id="GO:0005737">
    <property type="term" value="C:cytoplasm"/>
    <property type="evidence" value="ECO:0007669"/>
    <property type="project" value="TreeGrafter"/>
</dbReference>
<reference evidence="12" key="1">
    <citation type="submission" date="2025-08" db="UniProtKB">
        <authorList>
            <consortium name="RefSeq"/>
        </authorList>
    </citation>
    <scope>IDENTIFICATION</scope>
</reference>
<dbReference type="InterPro" id="IPR057046">
    <property type="entry name" value="PARP14_KH_4"/>
</dbReference>
<dbReference type="CDD" id="cd02907">
    <property type="entry name" value="Macro_Af1521_BAL-like"/>
    <property type="match status" value="1"/>
</dbReference>
<feature type="region of interest" description="Disordered" evidence="8">
    <location>
        <begin position="1180"/>
        <end position="1200"/>
    </location>
</feature>
<dbReference type="PANTHER" id="PTHR14453">
    <property type="entry name" value="PARP/ZINC FINGER CCCH TYPE DOMAIN CONTAINING PROTEIN"/>
    <property type="match status" value="1"/>
</dbReference>
<feature type="domain" description="Macro" evidence="10">
    <location>
        <begin position="773"/>
        <end position="961"/>
    </location>
</feature>
<dbReference type="GeneID" id="105908675"/>
<protein>
    <recommendedName>
        <fullName evidence="7">Poly [ADP-ribose] polymerase</fullName>
        <shortName evidence="7">PARP</shortName>
        <ecNumber evidence="7">2.4.2.-</ecNumber>
    </recommendedName>
</protein>
<comment type="subcellular location">
    <subcellularLocation>
        <location evidence="1">Nucleus</location>
    </subcellularLocation>
</comment>
<keyword evidence="4 7" id="KW-0520">NAD</keyword>
<dbReference type="SUPFAM" id="SSF52949">
    <property type="entry name" value="Macro domain-like"/>
    <property type="match status" value="3"/>
</dbReference>
<dbReference type="Pfam" id="PF23254">
    <property type="entry name" value="KH_PARP14_8"/>
    <property type="match status" value="1"/>
</dbReference>
<comment type="similarity">
    <text evidence="6">Belongs to the ARTD/PARP family.</text>
</comment>
<feature type="region of interest" description="Disordered" evidence="8">
    <location>
        <begin position="963"/>
        <end position="998"/>
    </location>
</feature>
<dbReference type="CDD" id="cd01439">
    <property type="entry name" value="TCCD_inducible_PARP_like"/>
    <property type="match status" value="1"/>
</dbReference>
<feature type="compositionally biased region" description="Polar residues" evidence="8">
    <location>
        <begin position="968"/>
        <end position="985"/>
    </location>
</feature>
<dbReference type="Pfam" id="PF23253">
    <property type="entry name" value="KH_PARP14_6"/>
    <property type="match status" value="1"/>
</dbReference>
<dbReference type="CTD" id="791754"/>
<evidence type="ECO:0000259" key="10">
    <source>
        <dbReference type="PROSITE" id="PS51154"/>
    </source>
</evidence>
<dbReference type="PROSITE" id="PS51154">
    <property type="entry name" value="MACRO"/>
    <property type="match status" value="3"/>
</dbReference>
<dbReference type="Pfam" id="PF23222">
    <property type="entry name" value="RRM_PARP14_1"/>
    <property type="match status" value="1"/>
</dbReference>
<dbReference type="InterPro" id="IPR054596">
    <property type="entry name" value="PARP14_WWE"/>
</dbReference>
<dbReference type="RefSeq" id="XP_012692687.2">
    <property type="nucleotide sequence ID" value="XM_012837233.2"/>
</dbReference>
<dbReference type="Gene3D" id="3.40.220.10">
    <property type="entry name" value="Leucine Aminopeptidase, subunit E, domain 1"/>
    <property type="match status" value="3"/>
</dbReference>
<dbReference type="InterPro" id="IPR057050">
    <property type="entry name" value="RRM_PARP14_2"/>
</dbReference>
<dbReference type="Proteomes" id="UP000515152">
    <property type="component" value="Chromosome 2"/>
</dbReference>
<keyword evidence="5" id="KW-0539">Nucleus</keyword>
<name>A0A6P3W979_CLUHA</name>
<feature type="compositionally biased region" description="Acidic residues" evidence="8">
    <location>
        <begin position="121"/>
        <end position="132"/>
    </location>
</feature>
<dbReference type="GO" id="GO:0070212">
    <property type="term" value="P:protein poly-ADP-ribosylation"/>
    <property type="evidence" value="ECO:0007669"/>
    <property type="project" value="TreeGrafter"/>
</dbReference>
<dbReference type="KEGG" id="char:105908675"/>
<organism evidence="11 12">
    <name type="scientific">Clupea harengus</name>
    <name type="common">Atlantic herring</name>
    <dbReference type="NCBI Taxonomy" id="7950"/>
    <lineage>
        <taxon>Eukaryota</taxon>
        <taxon>Metazoa</taxon>
        <taxon>Chordata</taxon>
        <taxon>Craniata</taxon>
        <taxon>Vertebrata</taxon>
        <taxon>Euteleostomi</taxon>
        <taxon>Actinopterygii</taxon>
        <taxon>Neopterygii</taxon>
        <taxon>Teleostei</taxon>
        <taxon>Clupei</taxon>
        <taxon>Clupeiformes</taxon>
        <taxon>Clupeoidei</taxon>
        <taxon>Clupeidae</taxon>
        <taxon>Clupea</taxon>
    </lineage>
</organism>
<dbReference type="GO" id="GO:0003714">
    <property type="term" value="F:transcription corepressor activity"/>
    <property type="evidence" value="ECO:0007669"/>
    <property type="project" value="TreeGrafter"/>
</dbReference>
<dbReference type="Pfam" id="PF23085">
    <property type="entry name" value="RRM_PARP14_3"/>
    <property type="match status" value="1"/>
</dbReference>
<dbReference type="InterPro" id="IPR043472">
    <property type="entry name" value="Macro_dom-like"/>
</dbReference>
<sequence length="1809" mass="201188">MDDNFSFPLLVEGQWNPCLPNLKNKLTIYFQSKKSNGGDCCVQHDVSDGQRAIVWFKTELVRQHVLGKCPHALKLGQNVLSLSVRLHPEAEIEESLSVDSSEIAGEDEIPLLGEEPPNQPGEEETEPEEGPEDSLAAVLGNAEGQKLEFLEMLVENILRGHLPSPCSFTVEILPEISCAVVKFDNAGNARHFVKICPSNKMFSMKNLTVRLLEVPVKVKAEDINDLTSDHLQLYFQKDGDVKEDVEILEEEQAAIVTFSDPVAVARVLKRQHVISGHPFKVFPYYESLRMALYGKDRPTWKLPDAFTEDIDSVLQKCLQENPKCSALIRNEMTKLFSEVDLQLQPARISPSPSLLQQKKITAKLIRSWRDNAASGFKELLSRFKCLQLHVPAVAWTESELAIKEAVQQKDVSLVLDQTQKRMIIAGLHESVDNLGDLKMIVEKITKKAERELNSQNVDVPLAFSMYHLLEHVGLHQKIMNDFPELKFTYNKSSQNIEFYGLQNEILSVKACFLEEALAFSRNGKLVDLDDSIIRFLCEGDQEELNEQLFMSQEISAALEIQGNRVNLLAKTEETLRAGEAQLEKLLTHSCIEVDDSNVLRMSEWQQLVNSLQTSFNQSESRVTVHTDGTLVVVSGFVEAVDAIQKQLHDFVHDNSSVTRTETGRKILIKFIREQKGDVWKEMTKDDIKIDFREDSVSLCGPRVRVTECLQTMKDLISSVHHDVLRVAKPGAKKSFLDKETLYVGTAISKWGCLVQLADEVDTAQENASGRESKPVYHLQTPDGVEINVFKADMSRFRADAVVNAANETLQHDGGLAAALLEAAGPQLQELCDEIISSRGHLATGEVVVTAACGQLQCEHIIHAVGPRFSSDNPQRAVGLLKRAVKGCLTVAETYKYHSLAIPAISSGVFGFPLDICADTIVGAIKEHCEDMYGDCLLKKIHLVNKDDKTVQAMVAAVRKMFSRPVQPQPQDRAQVNTTQSLGQNQDQRRAHTSNTAHSVKTKEGLIIALLKGQIQDTTTDVVVNTVGPRLRLDQGAVSNALFRAAGPELQILVDQQPASPATEGAVIVTEGCNLRSKMVFHVVAPEWDGGQGNAKRVMGKIVANCLAQAEQHEQSSLTFPAIGTGNLRFPRTEVASLMLDTVLKFSQKRGSRNVQEVVFILHPSDTDTTKAFTDEFNQRFSDQSASSQRRGPFSKITSPSSGLYQTTVEEVVLQITTGDITKENTDVIVNSSNDTFNLNSGVSKAILDAAGPTVLLECQLHGRQPGAAMIMTQPGNLKCKKILHLHGQTQPKIIRKIVGDAISMCIQNNMRSISFPALGTGRGNVAPGLVADAMLDAVVDVVGRMSVSSLQLVRIVIFQAPMLANFHKSMQERAGTGEPEEEGTSKPEKKGTMSMMMSKLNSFFTGSLVKDVKPQRSVIKSKVLDPVFFHICGESQDSVDQVKKWIDDLIAKDQYTDPISDEMLLSLPSSDLQIIQDLQDKYDVKMTLSPKSQGTVDAVDASLTIEGLSRDVLVASREVQTILRKSRERESVKRQTELTSNLVQWEYSLQDQYQAFDPETNFSLEQGKEKGQRQMEVIIQGQVFTVTLPDGPAVDIQGNQVKLRRRDKLGGDASFPGHWDGMTAQKHCQVFPLKNDSQEYLDVQKHFRASCHNAILKIERVQNQYLWRNYEIKKQAMEVKNGHQNNERKLFHGTRQDSIDHINNNGFNRSYAGKNAAFYGNGTYFAVNAKYSAHGTYSVPDSQGQKYMYLCRVLTGDFTKGIQGMIVPPAKNPNSTDLYDTVTENPNAPSIFVVFNDIQAYPEYLITFR</sequence>
<dbReference type="Pfam" id="PF23251">
    <property type="entry name" value="KH_PARP14_4"/>
    <property type="match status" value="1"/>
</dbReference>
<dbReference type="Gene3D" id="3.30.720.50">
    <property type="match status" value="1"/>
</dbReference>
<evidence type="ECO:0000256" key="6">
    <source>
        <dbReference type="ARBA" id="ARBA00024347"/>
    </source>
</evidence>
<evidence type="ECO:0000256" key="5">
    <source>
        <dbReference type="ARBA" id="ARBA00023242"/>
    </source>
</evidence>
<dbReference type="InterPro" id="IPR057043">
    <property type="entry name" value="PARP14_KH_2"/>
</dbReference>
<feature type="domain" description="PARP catalytic" evidence="9">
    <location>
        <begin position="1613"/>
        <end position="1809"/>
    </location>
</feature>
<dbReference type="OrthoDB" id="6133115at2759"/>
<dbReference type="SUPFAM" id="SSF56399">
    <property type="entry name" value="ADP-ribosylation"/>
    <property type="match status" value="1"/>
</dbReference>
<accession>A0A6P3W979</accession>
<dbReference type="InterPro" id="IPR057048">
    <property type="entry name" value="PARP14_KH_6"/>
</dbReference>
<dbReference type="GO" id="GO:1990404">
    <property type="term" value="F:NAD+-protein mono-ADP-ribosyltransferase activity"/>
    <property type="evidence" value="ECO:0007669"/>
    <property type="project" value="TreeGrafter"/>
</dbReference>
<dbReference type="Pfam" id="PF01661">
    <property type="entry name" value="Macro"/>
    <property type="match status" value="3"/>
</dbReference>
<keyword evidence="11" id="KW-1185">Reference proteome</keyword>
<evidence type="ECO:0000256" key="8">
    <source>
        <dbReference type="SAM" id="MobiDB-lite"/>
    </source>
</evidence>
<dbReference type="InterPro" id="IPR057044">
    <property type="entry name" value="PARP14_KH_1"/>
</dbReference>
<dbReference type="InterPro" id="IPR052056">
    <property type="entry name" value="Mono-ARTD/PARP"/>
</dbReference>
<evidence type="ECO:0000256" key="3">
    <source>
        <dbReference type="ARBA" id="ARBA00022679"/>
    </source>
</evidence>
<feature type="domain" description="Macro" evidence="10">
    <location>
        <begin position="1200"/>
        <end position="1374"/>
    </location>
</feature>
<dbReference type="GO" id="GO:0005634">
    <property type="term" value="C:nucleus"/>
    <property type="evidence" value="ECO:0007669"/>
    <property type="project" value="UniProtKB-SubCell"/>
</dbReference>
<evidence type="ECO:0000256" key="2">
    <source>
        <dbReference type="ARBA" id="ARBA00022676"/>
    </source>
</evidence>
<dbReference type="FunFam" id="3.90.228.10:FF:000008">
    <property type="entry name" value="Poly [ADP-ribose] polymerase"/>
    <property type="match status" value="1"/>
</dbReference>
<dbReference type="Gene3D" id="3.90.228.10">
    <property type="match status" value="1"/>
</dbReference>